<name>A0A328D4N8_9ASTE</name>
<dbReference type="GO" id="GO:0010241">
    <property type="term" value="P:ent-kaurene oxidation to kaurenoic acid"/>
    <property type="evidence" value="ECO:0007669"/>
    <property type="project" value="InterPro"/>
</dbReference>
<keyword evidence="5 8" id="KW-0560">Oxidoreductase</keyword>
<gene>
    <name evidence="10" type="ORF">DM860_006576</name>
</gene>
<keyword evidence="7 8" id="KW-0349">Heme</keyword>
<keyword evidence="7 8" id="KW-0479">Metal-binding</keyword>
<evidence type="ECO:0000256" key="3">
    <source>
        <dbReference type="ARBA" id="ARBA00022692"/>
    </source>
</evidence>
<feature type="transmembrane region" description="Helical" evidence="9">
    <location>
        <begin position="6"/>
        <end position="28"/>
    </location>
</feature>
<dbReference type="GO" id="GO:0020037">
    <property type="term" value="F:heme binding"/>
    <property type="evidence" value="ECO:0007669"/>
    <property type="project" value="InterPro"/>
</dbReference>
<dbReference type="AlphaFoldDB" id="A0A328D4N8"/>
<dbReference type="InterPro" id="IPR044225">
    <property type="entry name" value="KO_chloroplastic"/>
</dbReference>
<dbReference type="PRINTS" id="PR00463">
    <property type="entry name" value="EP450I"/>
</dbReference>
<dbReference type="GO" id="GO:0009707">
    <property type="term" value="C:chloroplast outer membrane"/>
    <property type="evidence" value="ECO:0007669"/>
    <property type="project" value="TreeGrafter"/>
</dbReference>
<dbReference type="InterPro" id="IPR017972">
    <property type="entry name" value="Cyt_P450_CS"/>
</dbReference>
<feature type="binding site" description="axial binding residue" evidence="7">
    <location>
        <position position="449"/>
    </location>
    <ligand>
        <name>heme</name>
        <dbReference type="ChEBI" id="CHEBI:30413"/>
    </ligand>
    <ligandPart>
        <name>Fe</name>
        <dbReference type="ChEBI" id="CHEBI:18248"/>
    </ligandPart>
</feature>
<evidence type="ECO:0000313" key="11">
    <source>
        <dbReference type="Proteomes" id="UP000249390"/>
    </source>
</evidence>
<evidence type="ECO:0000256" key="2">
    <source>
        <dbReference type="ARBA" id="ARBA00010617"/>
    </source>
</evidence>
<dbReference type="PANTHER" id="PTHR47283:SF1">
    <property type="entry name" value="ENT-KAURENE OXIDASE, CHLOROPLASTIC"/>
    <property type="match status" value="1"/>
</dbReference>
<evidence type="ECO:0000256" key="7">
    <source>
        <dbReference type="PIRSR" id="PIRSR602401-1"/>
    </source>
</evidence>
<dbReference type="GO" id="GO:0009686">
    <property type="term" value="P:gibberellin biosynthetic process"/>
    <property type="evidence" value="ECO:0007669"/>
    <property type="project" value="InterPro"/>
</dbReference>
<keyword evidence="11" id="KW-1185">Reference proteome</keyword>
<evidence type="ECO:0000256" key="1">
    <source>
        <dbReference type="ARBA" id="ARBA00004167"/>
    </source>
</evidence>
<dbReference type="PRINTS" id="PR00385">
    <property type="entry name" value="P450"/>
</dbReference>
<dbReference type="InterPro" id="IPR002401">
    <property type="entry name" value="Cyt_P450_E_grp-I"/>
</dbReference>
<comment type="cofactor">
    <cofactor evidence="7">
        <name>heme</name>
        <dbReference type="ChEBI" id="CHEBI:30413"/>
    </cofactor>
</comment>
<dbReference type="InterPro" id="IPR036396">
    <property type="entry name" value="Cyt_P450_sf"/>
</dbReference>
<evidence type="ECO:0000313" key="10">
    <source>
        <dbReference type="EMBL" id="RAL40506.1"/>
    </source>
</evidence>
<comment type="subcellular location">
    <subcellularLocation>
        <location evidence="1">Membrane</location>
        <topology evidence="1">Single-pass membrane protein</topology>
    </subcellularLocation>
</comment>
<dbReference type="GO" id="GO:0016709">
    <property type="term" value="F:oxidoreductase activity, acting on paired donors, with incorporation or reduction of molecular oxygen, NAD(P)H as one donor, and incorporation of one atom of oxygen"/>
    <property type="evidence" value="ECO:0007669"/>
    <property type="project" value="TreeGrafter"/>
</dbReference>
<dbReference type="PANTHER" id="PTHR47283">
    <property type="entry name" value="ENT-KAURENE OXIDASE, CHLOROPLASTIC"/>
    <property type="match status" value="1"/>
</dbReference>
<dbReference type="Proteomes" id="UP000249390">
    <property type="component" value="Unassembled WGS sequence"/>
</dbReference>
<evidence type="ECO:0000256" key="4">
    <source>
        <dbReference type="ARBA" id="ARBA00022989"/>
    </source>
</evidence>
<evidence type="ECO:0000256" key="5">
    <source>
        <dbReference type="ARBA" id="ARBA00023002"/>
    </source>
</evidence>
<dbReference type="InterPro" id="IPR001128">
    <property type="entry name" value="Cyt_P450"/>
</dbReference>
<evidence type="ECO:0000256" key="8">
    <source>
        <dbReference type="RuleBase" id="RU000461"/>
    </source>
</evidence>
<protein>
    <recommendedName>
        <fullName evidence="12">Ent-kaurene oxidase</fullName>
    </recommendedName>
</protein>
<dbReference type="EMBL" id="NQVE01000194">
    <property type="protein sequence ID" value="RAL40506.1"/>
    <property type="molecule type" value="Genomic_DNA"/>
</dbReference>
<proteinExistence type="inferred from homology"/>
<dbReference type="GO" id="GO:0052615">
    <property type="term" value="F:ent-kaurene oxidase activity"/>
    <property type="evidence" value="ECO:0007669"/>
    <property type="project" value="InterPro"/>
</dbReference>
<comment type="similarity">
    <text evidence="2 8">Belongs to the cytochrome P450 family.</text>
</comment>
<evidence type="ECO:0000256" key="6">
    <source>
        <dbReference type="ARBA" id="ARBA00023136"/>
    </source>
</evidence>
<keyword evidence="7 8" id="KW-0408">Iron</keyword>
<keyword evidence="4 9" id="KW-1133">Transmembrane helix</keyword>
<sequence>MDPVLQTLQFWPLGIFVLVLAAILPRLFNTQKKKSPNNLPPAIPGLPVLGNLLQLKEKKPHKTFLNWVDKYGPIYSIKTGANAIVVLNSTELAKEAMVNKHPSITTRKLTSALNLLTHRKTMVAMSDYGDFHKTVKRHMVTGVLGANAQKQHRIHRDVLIENVCNELHDELKKRPQEAVNLRRYFQSELFRLALKQGIGKDLDSVYVEEFGSAVSRDMMFKFLVADCMEGAIEVDWRDFFPYLKWAPNGRFEKKVLDIQFRRDAVMKALIKEQKKCVESGEEINCFLDYLLSEGKTLTEEQIQMIVWEEIIEASDTTVVTTEWAMYEIAKDLERQNKLLHEIRAVCGPNKVTEDHIRQLPYLSAIFHETLRKHGPVPIVPLRYVHEDVQLGGYHVPAGTEIAVNIHACNMEKALWDSPAEWRPERFLEGGYEQNDLFKTMSFGAGKRACAGALQAMVISCLTVGRLVQEFEWKIKDGEEENVATSGLTAYKLCPLLANIKPRN</sequence>
<dbReference type="GO" id="GO:0005506">
    <property type="term" value="F:iron ion binding"/>
    <property type="evidence" value="ECO:0007669"/>
    <property type="project" value="InterPro"/>
</dbReference>
<dbReference type="CDD" id="cd11075">
    <property type="entry name" value="CYP77_89"/>
    <property type="match status" value="1"/>
</dbReference>
<evidence type="ECO:0008006" key="12">
    <source>
        <dbReference type="Google" id="ProtNLM"/>
    </source>
</evidence>
<dbReference type="Gene3D" id="1.10.630.10">
    <property type="entry name" value="Cytochrome P450"/>
    <property type="match status" value="1"/>
</dbReference>
<accession>A0A328D4N8</accession>
<dbReference type="Pfam" id="PF00067">
    <property type="entry name" value="p450"/>
    <property type="match status" value="1"/>
</dbReference>
<evidence type="ECO:0000256" key="9">
    <source>
        <dbReference type="SAM" id="Phobius"/>
    </source>
</evidence>
<keyword evidence="3 9" id="KW-0812">Transmembrane</keyword>
<organism evidence="10 11">
    <name type="scientific">Cuscuta australis</name>
    <dbReference type="NCBI Taxonomy" id="267555"/>
    <lineage>
        <taxon>Eukaryota</taxon>
        <taxon>Viridiplantae</taxon>
        <taxon>Streptophyta</taxon>
        <taxon>Embryophyta</taxon>
        <taxon>Tracheophyta</taxon>
        <taxon>Spermatophyta</taxon>
        <taxon>Magnoliopsida</taxon>
        <taxon>eudicotyledons</taxon>
        <taxon>Gunneridae</taxon>
        <taxon>Pentapetalae</taxon>
        <taxon>asterids</taxon>
        <taxon>lamiids</taxon>
        <taxon>Solanales</taxon>
        <taxon>Convolvulaceae</taxon>
        <taxon>Cuscuteae</taxon>
        <taxon>Cuscuta</taxon>
        <taxon>Cuscuta subgen. Grammica</taxon>
        <taxon>Cuscuta sect. Cleistogrammica</taxon>
    </lineage>
</organism>
<dbReference type="PROSITE" id="PS00086">
    <property type="entry name" value="CYTOCHROME_P450"/>
    <property type="match status" value="1"/>
</dbReference>
<keyword evidence="8" id="KW-0503">Monooxygenase</keyword>
<dbReference type="SUPFAM" id="SSF48264">
    <property type="entry name" value="Cytochrome P450"/>
    <property type="match status" value="1"/>
</dbReference>
<dbReference type="GO" id="GO:0005783">
    <property type="term" value="C:endoplasmic reticulum"/>
    <property type="evidence" value="ECO:0007669"/>
    <property type="project" value="TreeGrafter"/>
</dbReference>
<comment type="caution">
    <text evidence="10">The sequence shown here is derived from an EMBL/GenBank/DDBJ whole genome shotgun (WGS) entry which is preliminary data.</text>
</comment>
<reference evidence="10 11" key="1">
    <citation type="submission" date="2018-06" db="EMBL/GenBank/DDBJ databases">
        <title>The Genome of Cuscuta australis (Dodder) Provides Insight into the Evolution of Plant Parasitism.</title>
        <authorList>
            <person name="Liu H."/>
        </authorList>
    </citation>
    <scope>NUCLEOTIDE SEQUENCE [LARGE SCALE GENOMIC DNA]</scope>
    <source>
        <strain evidence="11">cv. Yunnan</strain>
        <tissue evidence="10">Vines</tissue>
    </source>
</reference>
<keyword evidence="6 9" id="KW-0472">Membrane</keyword>